<dbReference type="Proteomes" id="UP000238220">
    <property type="component" value="Unassembled WGS sequence"/>
</dbReference>
<protein>
    <recommendedName>
        <fullName evidence="1">DNA mimic protein DMP19 C-terminal domain-containing protein</fullName>
    </recommendedName>
</protein>
<evidence type="ECO:0000313" key="2">
    <source>
        <dbReference type="EMBL" id="PPE74267.1"/>
    </source>
</evidence>
<dbReference type="Gene3D" id="1.20.1420.60">
    <property type="match status" value="1"/>
</dbReference>
<dbReference type="InterPro" id="IPR025402">
    <property type="entry name" value="DMP19_C"/>
</dbReference>
<evidence type="ECO:0000259" key="1">
    <source>
        <dbReference type="Pfam" id="PF14300"/>
    </source>
</evidence>
<keyword evidence="3" id="KW-1185">Reference proteome</keyword>
<comment type="caution">
    <text evidence="2">The sequence shown here is derived from an EMBL/GenBank/DDBJ whole genome shotgun (WGS) entry which is preliminary data.</text>
</comment>
<evidence type="ECO:0000313" key="3">
    <source>
        <dbReference type="Proteomes" id="UP000238220"/>
    </source>
</evidence>
<dbReference type="EMBL" id="PSNW01000004">
    <property type="protein sequence ID" value="PPE74267.1"/>
    <property type="molecule type" value="Genomic_DNA"/>
</dbReference>
<accession>A0A2S5TH51</accession>
<gene>
    <name evidence="2" type="ORF">C3942_09570</name>
</gene>
<reference evidence="2 3" key="1">
    <citation type="submission" date="2018-02" db="EMBL/GenBank/DDBJ databases">
        <title>Genome sequencing of Solimonas sp. HR-BB.</title>
        <authorList>
            <person name="Lee Y."/>
            <person name="Jeon C.O."/>
        </authorList>
    </citation>
    <scope>NUCLEOTIDE SEQUENCE [LARGE SCALE GENOMIC DNA]</scope>
    <source>
        <strain evidence="2 3">HR-BB</strain>
    </source>
</reference>
<dbReference type="Pfam" id="PF14300">
    <property type="entry name" value="DMP19"/>
    <property type="match status" value="1"/>
</dbReference>
<dbReference type="OrthoDB" id="2216871at2"/>
<dbReference type="RefSeq" id="WP_104230155.1">
    <property type="nucleotide sequence ID" value="NZ_PSNW01000004.1"/>
</dbReference>
<dbReference type="AlphaFoldDB" id="A0A2S5TH51"/>
<proteinExistence type="predicted"/>
<name>A0A2S5TH51_9GAMM</name>
<sequence length="209" mass="23308">MSKVPCKECGALILPVTAERTGGVCMACKSGIRKNIEASKDYRAREKDLEKTCTFRALWRSLHHRIYGEAGGLGALNQTEQKYWALNILEGEVYNGGFDQYFYNSSGSLYLLTVEALMEIGATDALSLLEQAKVVIFGQKSVPEDTVERRQLIRSLWPELPPSLDAIDKAYWEKFSRLGERIERYAVDNGLVEAQPVLQADAAASRGLI</sequence>
<feature type="domain" description="DNA mimic protein DMP19 C-terminal" evidence="1">
    <location>
        <begin position="75"/>
        <end position="189"/>
    </location>
</feature>
<organism evidence="2 3">
    <name type="scientific">Solimonas fluminis</name>
    <dbReference type="NCBI Taxonomy" id="2086571"/>
    <lineage>
        <taxon>Bacteria</taxon>
        <taxon>Pseudomonadati</taxon>
        <taxon>Pseudomonadota</taxon>
        <taxon>Gammaproteobacteria</taxon>
        <taxon>Nevskiales</taxon>
        <taxon>Nevskiaceae</taxon>
        <taxon>Solimonas</taxon>
    </lineage>
</organism>